<dbReference type="Pfam" id="PF19700">
    <property type="entry name" value="DUF6198"/>
    <property type="match status" value="1"/>
</dbReference>
<feature type="transmembrane region" description="Helical" evidence="1">
    <location>
        <begin position="60"/>
        <end position="79"/>
    </location>
</feature>
<dbReference type="AlphaFoldDB" id="A0A0R2C8G5"/>
<keyword evidence="1" id="KW-1133">Transmembrane helix</keyword>
<evidence type="ECO:0000256" key="1">
    <source>
        <dbReference type="SAM" id="Phobius"/>
    </source>
</evidence>
<dbReference type="PATRIC" id="fig|1133569.4.peg.1441"/>
<gene>
    <name evidence="2" type="ORF">FD21_GL001307</name>
</gene>
<dbReference type="InterPro" id="IPR038750">
    <property type="entry name" value="YczE/YyaS-like"/>
</dbReference>
<dbReference type="EMBL" id="AYYX01000038">
    <property type="protein sequence ID" value="KRM87314.1"/>
    <property type="molecule type" value="Genomic_DNA"/>
</dbReference>
<keyword evidence="1" id="KW-0812">Transmembrane</keyword>
<accession>A0A0R2C8G5</accession>
<reference evidence="2 3" key="1">
    <citation type="journal article" date="2015" name="Genome Announc.">
        <title>Expanding the biotechnology potential of lactobacilli through comparative genomics of 213 strains and associated genera.</title>
        <authorList>
            <person name="Sun Z."/>
            <person name="Harris H.M."/>
            <person name="McCann A."/>
            <person name="Guo C."/>
            <person name="Argimon S."/>
            <person name="Zhang W."/>
            <person name="Yang X."/>
            <person name="Jeffery I.B."/>
            <person name="Cooney J.C."/>
            <person name="Kagawa T.F."/>
            <person name="Liu W."/>
            <person name="Song Y."/>
            <person name="Salvetti E."/>
            <person name="Wrobel A."/>
            <person name="Rasinkangas P."/>
            <person name="Parkhill J."/>
            <person name="Rea M.C."/>
            <person name="O'Sullivan O."/>
            <person name="Ritari J."/>
            <person name="Douillard F.P."/>
            <person name="Paul Ross R."/>
            <person name="Yang R."/>
            <person name="Briner A.E."/>
            <person name="Felis G.E."/>
            <person name="de Vos W.M."/>
            <person name="Barrangou R."/>
            <person name="Klaenhammer T.R."/>
            <person name="Caufield P.W."/>
            <person name="Cui Y."/>
            <person name="Zhang H."/>
            <person name="O'Toole P.W."/>
        </authorList>
    </citation>
    <scope>NUCLEOTIDE SEQUENCE [LARGE SCALE GENOMIC DNA]</scope>
    <source>
        <strain evidence="2 3">DSM 20605</strain>
    </source>
</reference>
<keyword evidence="1" id="KW-0472">Membrane</keyword>
<feature type="transmembrane region" description="Helical" evidence="1">
    <location>
        <begin position="91"/>
        <end position="116"/>
    </location>
</feature>
<name>A0A0R2C8G5_9LACO</name>
<comment type="caution">
    <text evidence="2">The sequence shown here is derived from an EMBL/GenBank/DDBJ whole genome shotgun (WGS) entry which is preliminary data.</text>
</comment>
<keyword evidence="3" id="KW-1185">Reference proteome</keyword>
<dbReference type="RefSeq" id="WP_056970631.1">
    <property type="nucleotide sequence ID" value="NZ_AYYX01000038.1"/>
</dbReference>
<evidence type="ECO:0000313" key="2">
    <source>
        <dbReference type="EMBL" id="KRM87314.1"/>
    </source>
</evidence>
<feature type="transmembrane region" description="Helical" evidence="1">
    <location>
        <begin position="190"/>
        <end position="209"/>
    </location>
</feature>
<feature type="transmembrane region" description="Helical" evidence="1">
    <location>
        <begin position="122"/>
        <end position="146"/>
    </location>
</feature>
<sequence>MQNLPTGYIIHNKSGLTIFYFFISIILNSLGNALTVSLNLGSALWTAAAVNLAHATPLSLTWLLLLEGFLAIGLNVLFLHQFDGRRILGNLIFMFCFAYLVGLLSKLLLQTAIVNFNLGARIFLDCLGIILIAIAISIYQRVNVILHPCDDLMQVIRFKFCHGNSTQAQWLSFSFPAVAIWLSFMVTKQLYAINIGTIFSLLFQGYVVGQADKYIFPSLKHQNLRL</sequence>
<dbReference type="eggNOG" id="COG2364">
    <property type="taxonomic scope" value="Bacteria"/>
</dbReference>
<feature type="transmembrane region" description="Helical" evidence="1">
    <location>
        <begin position="18"/>
        <end position="40"/>
    </location>
</feature>
<dbReference type="PANTHER" id="PTHR40078:SF1">
    <property type="entry name" value="INTEGRAL MEMBRANE PROTEIN"/>
    <property type="match status" value="1"/>
</dbReference>
<organism evidence="2 3">
    <name type="scientific">Liquorilactobacillus vini DSM 20605</name>
    <dbReference type="NCBI Taxonomy" id="1133569"/>
    <lineage>
        <taxon>Bacteria</taxon>
        <taxon>Bacillati</taxon>
        <taxon>Bacillota</taxon>
        <taxon>Bacilli</taxon>
        <taxon>Lactobacillales</taxon>
        <taxon>Lactobacillaceae</taxon>
        <taxon>Liquorilactobacillus</taxon>
    </lineage>
</organism>
<dbReference type="PANTHER" id="PTHR40078">
    <property type="entry name" value="INTEGRAL MEMBRANE PROTEIN-RELATED"/>
    <property type="match status" value="1"/>
</dbReference>
<proteinExistence type="predicted"/>
<dbReference type="Proteomes" id="UP000051576">
    <property type="component" value="Unassembled WGS sequence"/>
</dbReference>
<evidence type="ECO:0008006" key="4">
    <source>
        <dbReference type="Google" id="ProtNLM"/>
    </source>
</evidence>
<dbReference type="STRING" id="1133569.FD21_GL001307"/>
<protein>
    <recommendedName>
        <fullName evidence="4">Sugar specific permease</fullName>
    </recommendedName>
</protein>
<evidence type="ECO:0000313" key="3">
    <source>
        <dbReference type="Proteomes" id="UP000051576"/>
    </source>
</evidence>